<organism evidence="2 3">
    <name type="scientific">Edhazardia aedis (strain USNM 41457)</name>
    <name type="common">Microsporidian parasite</name>
    <dbReference type="NCBI Taxonomy" id="1003232"/>
    <lineage>
        <taxon>Eukaryota</taxon>
        <taxon>Fungi</taxon>
        <taxon>Fungi incertae sedis</taxon>
        <taxon>Microsporidia</taxon>
        <taxon>Edhazardia</taxon>
    </lineage>
</organism>
<reference evidence="3" key="2">
    <citation type="submission" date="2015-07" db="EMBL/GenBank/DDBJ databases">
        <title>Contrasting host-pathogen interactions and genome evolution in two generalist and specialist microsporidian pathogens of mosquitoes.</title>
        <authorList>
            <consortium name="The Broad Institute Genomics Platform"/>
            <consortium name="The Broad Institute Genome Sequencing Center for Infectious Disease"/>
            <person name="Cuomo C.A."/>
            <person name="Sanscrainte N.D."/>
            <person name="Goldberg J.M."/>
            <person name="Heiman D."/>
            <person name="Young S."/>
            <person name="Zeng Q."/>
            <person name="Becnel J.J."/>
            <person name="Birren B.W."/>
        </authorList>
    </citation>
    <scope>NUCLEOTIDE SEQUENCE [LARGE SCALE GENOMIC DNA]</scope>
    <source>
        <strain evidence="3">USNM 41457</strain>
    </source>
</reference>
<protein>
    <submittedName>
        <fullName evidence="2">Uncharacterized protein</fullName>
    </submittedName>
</protein>
<keyword evidence="1" id="KW-1133">Transmembrane helix</keyword>
<feature type="non-terminal residue" evidence="2">
    <location>
        <position position="1"/>
    </location>
</feature>
<sequence>KIKKMNNNYNFDFNTKNKFYKNSNLYRYNQNTCLSLLENYFGRKGIFSASCKTKQILQLFWFYSYTIVQISQKIILTMYLLLHDVLKKNKKIKYFKQINDINICCAL</sequence>
<comment type="caution">
    <text evidence="2">The sequence shown here is derived from an EMBL/GenBank/DDBJ whole genome shotgun (WGS) entry which is preliminary data.</text>
</comment>
<dbReference type="VEuPathDB" id="MicrosporidiaDB:EDEG_04164"/>
<dbReference type="Proteomes" id="UP000003163">
    <property type="component" value="Unassembled WGS sequence"/>
</dbReference>
<name>J9DBQ7_EDHAE</name>
<feature type="transmembrane region" description="Helical" evidence="1">
    <location>
        <begin position="62"/>
        <end position="82"/>
    </location>
</feature>
<keyword evidence="1" id="KW-0812">Transmembrane</keyword>
<evidence type="ECO:0000313" key="2">
    <source>
        <dbReference type="EMBL" id="EJW04924.1"/>
    </source>
</evidence>
<dbReference type="HOGENOM" id="CLU_2216098_0_0_1"/>
<keyword evidence="3" id="KW-1185">Reference proteome</keyword>
<accession>J9DBQ7</accession>
<gene>
    <name evidence="2" type="ORF">EDEG_04164</name>
</gene>
<dbReference type="EMBL" id="AFBI03000493">
    <property type="protein sequence ID" value="EJW04924.1"/>
    <property type="molecule type" value="Genomic_DNA"/>
</dbReference>
<dbReference type="InParanoid" id="J9DBQ7"/>
<keyword evidence="1" id="KW-0472">Membrane</keyword>
<dbReference type="AlphaFoldDB" id="J9DBQ7"/>
<proteinExistence type="predicted"/>
<evidence type="ECO:0000256" key="1">
    <source>
        <dbReference type="SAM" id="Phobius"/>
    </source>
</evidence>
<evidence type="ECO:0000313" key="3">
    <source>
        <dbReference type="Proteomes" id="UP000003163"/>
    </source>
</evidence>
<reference evidence="2 3" key="1">
    <citation type="submission" date="2011-08" db="EMBL/GenBank/DDBJ databases">
        <authorList>
            <person name="Liu Z.J."/>
            <person name="Shi F.L."/>
            <person name="Lu J.Q."/>
            <person name="Li M."/>
            <person name="Wang Z.L."/>
        </authorList>
    </citation>
    <scope>NUCLEOTIDE SEQUENCE [LARGE SCALE GENOMIC DNA]</scope>
    <source>
        <strain evidence="2 3">USNM 41457</strain>
    </source>
</reference>